<name>A0ABX0XHT0_9BACT</name>
<organism evidence="1 2">
    <name type="scientific">Neolewinella antarctica</name>
    <dbReference type="NCBI Taxonomy" id="442734"/>
    <lineage>
        <taxon>Bacteria</taxon>
        <taxon>Pseudomonadati</taxon>
        <taxon>Bacteroidota</taxon>
        <taxon>Saprospiria</taxon>
        <taxon>Saprospirales</taxon>
        <taxon>Lewinellaceae</taxon>
        <taxon>Neolewinella</taxon>
    </lineage>
</organism>
<comment type="caution">
    <text evidence="1">The sequence shown here is derived from an EMBL/GenBank/DDBJ whole genome shotgun (WGS) entry which is preliminary data.</text>
</comment>
<dbReference type="Gene3D" id="3.30.230.10">
    <property type="match status" value="1"/>
</dbReference>
<dbReference type="Proteomes" id="UP000770785">
    <property type="component" value="Unassembled WGS sequence"/>
</dbReference>
<keyword evidence="1" id="KW-0418">Kinase</keyword>
<sequence>MPRATFEQTYRGKLLLTGEYFVLDGVPALAVPTKLGQRFAVNPTKGAGLAWRSFDPRGKEWFSTHLNWDGSVGYQRQANAFSKRLYQLLRAADELNPGALVYATANNSVVSHLEFERLWGLGTSSTLISFVADWLEVDAFALLENTFGGSGYDLACATAKGPIVYTRDGTTPTIAALDWYPAWLDQTYFVYRNQKQNSREGIRSYRSVAIPEKTKEEVASLTAALTEPTLHLRSAQKILQNHERIVAATLSTQTVQEELFPDFPGQLKSLGAWGGDFIWALCELSKEKVEEYFNVRGYNTVITYREMIL</sequence>
<dbReference type="InterPro" id="IPR047765">
    <property type="entry name" value="GHMP_GYDIA-like"/>
</dbReference>
<proteinExistence type="predicted"/>
<gene>
    <name evidence="1" type="ORF">GGR27_003939</name>
</gene>
<protein>
    <submittedName>
        <fullName evidence="1">Mevalonate kinase</fullName>
    </submittedName>
</protein>
<dbReference type="InterPro" id="IPR020568">
    <property type="entry name" value="Ribosomal_Su5_D2-typ_SF"/>
</dbReference>
<keyword evidence="1" id="KW-0808">Transferase</keyword>
<dbReference type="GO" id="GO:0016301">
    <property type="term" value="F:kinase activity"/>
    <property type="evidence" value="ECO:0007669"/>
    <property type="project" value="UniProtKB-KW"/>
</dbReference>
<keyword evidence="2" id="KW-1185">Reference proteome</keyword>
<dbReference type="InterPro" id="IPR014721">
    <property type="entry name" value="Ribsml_uS5_D2-typ_fold_subgr"/>
</dbReference>
<evidence type="ECO:0000313" key="2">
    <source>
        <dbReference type="Proteomes" id="UP000770785"/>
    </source>
</evidence>
<reference evidence="1 2" key="1">
    <citation type="submission" date="2020-03" db="EMBL/GenBank/DDBJ databases">
        <title>Genomic Encyclopedia of Type Strains, Phase IV (KMG-IV): sequencing the most valuable type-strain genomes for metagenomic binning, comparative biology and taxonomic classification.</title>
        <authorList>
            <person name="Goeker M."/>
        </authorList>
    </citation>
    <scope>NUCLEOTIDE SEQUENCE [LARGE SCALE GENOMIC DNA]</scope>
    <source>
        <strain evidence="1 2">DSM 105096</strain>
    </source>
</reference>
<dbReference type="EMBL" id="JAATJH010000012">
    <property type="protein sequence ID" value="NJC28416.1"/>
    <property type="molecule type" value="Genomic_DNA"/>
</dbReference>
<dbReference type="SUPFAM" id="SSF54211">
    <property type="entry name" value="Ribosomal protein S5 domain 2-like"/>
    <property type="match status" value="1"/>
</dbReference>
<evidence type="ECO:0000313" key="1">
    <source>
        <dbReference type="EMBL" id="NJC28416.1"/>
    </source>
</evidence>
<dbReference type="RefSeq" id="WP_168040419.1">
    <property type="nucleotide sequence ID" value="NZ_JAATJH010000012.1"/>
</dbReference>
<dbReference type="NCBIfam" id="NF040656">
    <property type="entry name" value="GHMP_GYDIA"/>
    <property type="match status" value="1"/>
</dbReference>
<accession>A0ABX0XHT0</accession>